<protein>
    <submittedName>
        <fullName evidence="2">Uncharacterized protein</fullName>
    </submittedName>
</protein>
<keyword evidence="3" id="KW-1185">Reference proteome</keyword>
<evidence type="ECO:0000256" key="1">
    <source>
        <dbReference type="SAM" id="MobiDB-lite"/>
    </source>
</evidence>
<comment type="caution">
    <text evidence="2">The sequence shown here is derived from an EMBL/GenBank/DDBJ whole genome shotgun (WGS) entry which is preliminary data.</text>
</comment>
<dbReference type="AlphaFoldDB" id="A0AAV4R7M8"/>
<feature type="region of interest" description="Disordered" evidence="1">
    <location>
        <begin position="16"/>
        <end position="35"/>
    </location>
</feature>
<reference evidence="2 3" key="1">
    <citation type="submission" date="2021-06" db="EMBL/GenBank/DDBJ databases">
        <title>Caerostris extrusa draft genome.</title>
        <authorList>
            <person name="Kono N."/>
            <person name="Arakawa K."/>
        </authorList>
    </citation>
    <scope>NUCLEOTIDE SEQUENCE [LARGE SCALE GENOMIC DNA]</scope>
</reference>
<evidence type="ECO:0000313" key="2">
    <source>
        <dbReference type="EMBL" id="GIY17377.1"/>
    </source>
</evidence>
<accession>A0AAV4R7M8</accession>
<feature type="compositionally biased region" description="Polar residues" evidence="1">
    <location>
        <begin position="25"/>
        <end position="35"/>
    </location>
</feature>
<organism evidence="2 3">
    <name type="scientific">Caerostris extrusa</name>
    <name type="common">Bark spider</name>
    <name type="synonym">Caerostris bankana</name>
    <dbReference type="NCBI Taxonomy" id="172846"/>
    <lineage>
        <taxon>Eukaryota</taxon>
        <taxon>Metazoa</taxon>
        <taxon>Ecdysozoa</taxon>
        <taxon>Arthropoda</taxon>
        <taxon>Chelicerata</taxon>
        <taxon>Arachnida</taxon>
        <taxon>Araneae</taxon>
        <taxon>Araneomorphae</taxon>
        <taxon>Entelegynae</taxon>
        <taxon>Araneoidea</taxon>
        <taxon>Araneidae</taxon>
        <taxon>Caerostris</taxon>
    </lineage>
</organism>
<dbReference type="Proteomes" id="UP001054945">
    <property type="component" value="Unassembled WGS sequence"/>
</dbReference>
<dbReference type="EMBL" id="BPLR01007508">
    <property type="protein sequence ID" value="GIY17377.1"/>
    <property type="molecule type" value="Genomic_DNA"/>
</dbReference>
<proteinExistence type="predicted"/>
<feature type="non-terminal residue" evidence="2">
    <location>
        <position position="1"/>
    </location>
</feature>
<gene>
    <name evidence="2" type="ORF">CEXT_238851</name>
</gene>
<sequence>RNGGVPKRKAYAGNLEGITARAGSGDQTTIKAQRR</sequence>
<name>A0AAV4R7M8_CAEEX</name>
<evidence type="ECO:0000313" key="3">
    <source>
        <dbReference type="Proteomes" id="UP001054945"/>
    </source>
</evidence>